<dbReference type="InterPro" id="IPR050463">
    <property type="entry name" value="Gfo/Idh/MocA_oxidrdct_glycsds"/>
</dbReference>
<dbReference type="PANTHER" id="PTHR43818">
    <property type="entry name" value="BCDNA.GH03377"/>
    <property type="match status" value="1"/>
</dbReference>
<evidence type="ECO:0000259" key="2">
    <source>
        <dbReference type="Pfam" id="PF01408"/>
    </source>
</evidence>
<evidence type="ECO:0000313" key="4">
    <source>
        <dbReference type="EMBL" id="MDT0575836.1"/>
    </source>
</evidence>
<organism evidence="4 5">
    <name type="scientific">Croceicoccus esteveae</name>
    <dbReference type="NCBI Taxonomy" id="3075597"/>
    <lineage>
        <taxon>Bacteria</taxon>
        <taxon>Pseudomonadati</taxon>
        <taxon>Pseudomonadota</taxon>
        <taxon>Alphaproteobacteria</taxon>
        <taxon>Sphingomonadales</taxon>
        <taxon>Erythrobacteraceae</taxon>
        <taxon>Croceicoccus</taxon>
    </lineage>
</organism>
<gene>
    <name evidence="4" type="ORF">RM533_06520</name>
</gene>
<dbReference type="Proteomes" id="UP001259803">
    <property type="component" value="Unassembled WGS sequence"/>
</dbReference>
<comment type="caution">
    <text evidence="4">The sequence shown here is derived from an EMBL/GenBank/DDBJ whole genome shotgun (WGS) entry which is preliminary data.</text>
</comment>
<keyword evidence="5" id="KW-1185">Reference proteome</keyword>
<evidence type="ECO:0000313" key="5">
    <source>
        <dbReference type="Proteomes" id="UP001259803"/>
    </source>
</evidence>
<evidence type="ECO:0000259" key="3">
    <source>
        <dbReference type="Pfam" id="PF22725"/>
    </source>
</evidence>
<dbReference type="SUPFAM" id="SSF55347">
    <property type="entry name" value="Glyceraldehyde-3-phosphate dehydrogenase-like, C-terminal domain"/>
    <property type="match status" value="1"/>
</dbReference>
<dbReference type="Gene3D" id="3.30.360.10">
    <property type="entry name" value="Dihydrodipicolinate Reductase, domain 2"/>
    <property type="match status" value="1"/>
</dbReference>
<dbReference type="Pfam" id="PF01408">
    <property type="entry name" value="GFO_IDH_MocA"/>
    <property type="match status" value="1"/>
</dbReference>
<proteinExistence type="predicted"/>
<accession>A0ABU2ZHK6</accession>
<dbReference type="RefSeq" id="WP_311340395.1">
    <property type="nucleotide sequence ID" value="NZ_JAVRHS010000003.1"/>
</dbReference>
<reference evidence="4 5" key="1">
    <citation type="submission" date="2023-09" db="EMBL/GenBank/DDBJ databases">
        <authorList>
            <person name="Rey-Velasco X."/>
        </authorList>
    </citation>
    <scope>NUCLEOTIDE SEQUENCE [LARGE SCALE GENOMIC DNA]</scope>
    <source>
        <strain evidence="4 5">F390</strain>
    </source>
</reference>
<dbReference type="Gene3D" id="3.40.50.720">
    <property type="entry name" value="NAD(P)-binding Rossmann-like Domain"/>
    <property type="match status" value="1"/>
</dbReference>
<feature type="domain" description="GFO/IDH/MocA-like oxidoreductase" evidence="3">
    <location>
        <begin position="131"/>
        <end position="258"/>
    </location>
</feature>
<name>A0ABU2ZHK6_9SPHN</name>
<feature type="domain" description="Gfo/Idh/MocA-like oxidoreductase N-terminal" evidence="2">
    <location>
        <begin position="5"/>
        <end position="121"/>
    </location>
</feature>
<dbReference type="InterPro" id="IPR036291">
    <property type="entry name" value="NAD(P)-bd_dom_sf"/>
</dbReference>
<dbReference type="PANTHER" id="PTHR43818:SF11">
    <property type="entry name" value="BCDNA.GH03377"/>
    <property type="match status" value="1"/>
</dbReference>
<protein>
    <submittedName>
        <fullName evidence="4">Gfo/Idh/MocA family oxidoreductase</fullName>
    </submittedName>
</protein>
<dbReference type="EMBL" id="JAVRHS010000003">
    <property type="protein sequence ID" value="MDT0575836.1"/>
    <property type="molecule type" value="Genomic_DNA"/>
</dbReference>
<dbReference type="InterPro" id="IPR055170">
    <property type="entry name" value="GFO_IDH_MocA-like_dom"/>
</dbReference>
<dbReference type="Pfam" id="PF22725">
    <property type="entry name" value="GFO_IDH_MocA_C3"/>
    <property type="match status" value="1"/>
</dbReference>
<evidence type="ECO:0000256" key="1">
    <source>
        <dbReference type="ARBA" id="ARBA00023002"/>
    </source>
</evidence>
<dbReference type="InterPro" id="IPR000683">
    <property type="entry name" value="Gfo/Idh/MocA-like_OxRdtase_N"/>
</dbReference>
<keyword evidence="1" id="KW-0560">Oxidoreductase</keyword>
<dbReference type="SUPFAM" id="SSF51735">
    <property type="entry name" value="NAD(P)-binding Rossmann-fold domains"/>
    <property type="match status" value="1"/>
</dbReference>
<sequence length="329" mass="34481">MIRPRVGFLGTGWIGRHRMEAMIATGGIDACGIVEPSADGMAQARALAPGAQAFGDLAAMLDSNPDGLVIATPSALHAEQALAVLDRGVAVFCQKPLGRNAGETRAVVAAAQRADRLLGVDMSYRLTAAAQALAGLIRDGALGEIFAVDLTFHNAYGPDKPWFYDRTQSGGGCLIDLGVHLVDLALWLLDFPQVTAAASSLHAGGRRLLPNATEVEDHAIARLDLASGASVQLACSWRLPVGSDAAIKAAFYGTKGGVTLHNIGGSFYDFGAWHHRGTHTEQVVAPPDDWGGRAAATWALRLGHDAGFDPAVWQIAETAEALDRIYAGS</sequence>